<dbReference type="GO" id="GO:0020037">
    <property type="term" value="F:heme binding"/>
    <property type="evidence" value="ECO:0007669"/>
    <property type="project" value="InterPro"/>
</dbReference>
<evidence type="ECO:0000313" key="12">
    <source>
        <dbReference type="EMBL" id="SEN09578.1"/>
    </source>
</evidence>
<organism evidence="12 13">
    <name type="scientific">Palleronia pelagia</name>
    <dbReference type="NCBI Taxonomy" id="387096"/>
    <lineage>
        <taxon>Bacteria</taxon>
        <taxon>Pseudomonadati</taxon>
        <taxon>Pseudomonadota</taxon>
        <taxon>Alphaproteobacteria</taxon>
        <taxon>Rhodobacterales</taxon>
        <taxon>Roseobacteraceae</taxon>
        <taxon>Palleronia</taxon>
    </lineage>
</organism>
<evidence type="ECO:0000313" key="13">
    <source>
        <dbReference type="Proteomes" id="UP000199372"/>
    </source>
</evidence>
<feature type="repeat" description="WD" evidence="8">
    <location>
        <begin position="150"/>
        <end position="191"/>
    </location>
</feature>
<gene>
    <name evidence="12" type="ORF">SAMN04488011_102438</name>
</gene>
<feature type="domain" description="Cytochrome c" evidence="11">
    <location>
        <begin position="330"/>
        <end position="432"/>
    </location>
</feature>
<dbReference type="PANTHER" id="PTHR19879:SF9">
    <property type="entry name" value="TRANSCRIPTION INITIATION FACTOR TFIID SUBUNIT 5"/>
    <property type="match status" value="1"/>
</dbReference>
<feature type="chain" id="PRO_5011451676" evidence="10">
    <location>
        <begin position="18"/>
        <end position="441"/>
    </location>
</feature>
<evidence type="ECO:0000256" key="2">
    <source>
        <dbReference type="ARBA" id="ARBA00022574"/>
    </source>
</evidence>
<keyword evidence="3 9" id="KW-0349">Heme</keyword>
<evidence type="ECO:0000256" key="7">
    <source>
        <dbReference type="ARBA" id="ARBA00023004"/>
    </source>
</evidence>
<evidence type="ECO:0000256" key="9">
    <source>
        <dbReference type="PROSITE-ProRule" id="PRU00433"/>
    </source>
</evidence>
<dbReference type="CDD" id="cd00200">
    <property type="entry name" value="WD40"/>
    <property type="match status" value="1"/>
</dbReference>
<dbReference type="EMBL" id="FOCM01000002">
    <property type="protein sequence ID" value="SEN09578.1"/>
    <property type="molecule type" value="Genomic_DNA"/>
</dbReference>
<evidence type="ECO:0000256" key="1">
    <source>
        <dbReference type="ARBA" id="ARBA00022448"/>
    </source>
</evidence>
<dbReference type="SMART" id="SM00320">
    <property type="entry name" value="WD40"/>
    <property type="match status" value="7"/>
</dbReference>
<dbReference type="InterPro" id="IPR015943">
    <property type="entry name" value="WD40/YVTN_repeat-like_dom_sf"/>
</dbReference>
<feature type="signal peptide" evidence="10">
    <location>
        <begin position="1"/>
        <end position="17"/>
    </location>
</feature>
<dbReference type="Pfam" id="PF00400">
    <property type="entry name" value="WD40"/>
    <property type="match status" value="5"/>
</dbReference>
<dbReference type="PRINTS" id="PR00604">
    <property type="entry name" value="CYTCHRMECIAB"/>
</dbReference>
<feature type="repeat" description="WD" evidence="8">
    <location>
        <begin position="100"/>
        <end position="133"/>
    </location>
</feature>
<dbReference type="GO" id="GO:0009055">
    <property type="term" value="F:electron transfer activity"/>
    <property type="evidence" value="ECO:0007669"/>
    <property type="project" value="InterPro"/>
</dbReference>
<dbReference type="Pfam" id="PF00034">
    <property type="entry name" value="Cytochrom_C"/>
    <property type="match status" value="1"/>
</dbReference>
<evidence type="ECO:0000256" key="5">
    <source>
        <dbReference type="ARBA" id="ARBA00022737"/>
    </source>
</evidence>
<dbReference type="PROSITE" id="PS50082">
    <property type="entry name" value="WD_REPEATS_2"/>
    <property type="match status" value="4"/>
</dbReference>
<evidence type="ECO:0000256" key="4">
    <source>
        <dbReference type="ARBA" id="ARBA00022723"/>
    </source>
</evidence>
<evidence type="ECO:0000256" key="10">
    <source>
        <dbReference type="SAM" id="SignalP"/>
    </source>
</evidence>
<keyword evidence="13" id="KW-1185">Reference proteome</keyword>
<dbReference type="SUPFAM" id="SSF46626">
    <property type="entry name" value="Cytochrome c"/>
    <property type="match status" value="1"/>
</dbReference>
<dbReference type="PROSITE" id="PS51007">
    <property type="entry name" value="CYTC"/>
    <property type="match status" value="1"/>
</dbReference>
<dbReference type="PROSITE" id="PS00678">
    <property type="entry name" value="WD_REPEATS_1"/>
    <property type="match status" value="2"/>
</dbReference>
<keyword evidence="4 9" id="KW-0479">Metal-binding</keyword>
<dbReference type="PANTHER" id="PTHR19879">
    <property type="entry name" value="TRANSCRIPTION INITIATION FACTOR TFIID"/>
    <property type="match status" value="1"/>
</dbReference>
<evidence type="ECO:0000256" key="3">
    <source>
        <dbReference type="ARBA" id="ARBA00022617"/>
    </source>
</evidence>
<dbReference type="RefSeq" id="WP_091844855.1">
    <property type="nucleotide sequence ID" value="NZ_FOCM01000002.1"/>
</dbReference>
<dbReference type="InterPro" id="IPR036322">
    <property type="entry name" value="WD40_repeat_dom_sf"/>
</dbReference>
<evidence type="ECO:0000256" key="8">
    <source>
        <dbReference type="PROSITE-ProRule" id="PRU00221"/>
    </source>
</evidence>
<dbReference type="PRINTS" id="PR00320">
    <property type="entry name" value="GPROTEINBRPT"/>
</dbReference>
<keyword evidence="1" id="KW-0813">Transport</keyword>
<keyword evidence="7 9" id="KW-0408">Iron</keyword>
<dbReference type="Proteomes" id="UP000199372">
    <property type="component" value="Unassembled WGS sequence"/>
</dbReference>
<dbReference type="PROSITE" id="PS50294">
    <property type="entry name" value="WD_REPEATS_REGION"/>
    <property type="match status" value="2"/>
</dbReference>
<dbReference type="SUPFAM" id="SSF50978">
    <property type="entry name" value="WD40 repeat-like"/>
    <property type="match status" value="1"/>
</dbReference>
<evidence type="ECO:0000256" key="6">
    <source>
        <dbReference type="ARBA" id="ARBA00022982"/>
    </source>
</evidence>
<dbReference type="OrthoDB" id="9805828at2"/>
<dbReference type="InterPro" id="IPR020472">
    <property type="entry name" value="WD40_PAC1"/>
</dbReference>
<feature type="repeat" description="WD" evidence="8">
    <location>
        <begin position="275"/>
        <end position="308"/>
    </location>
</feature>
<dbReference type="InterPro" id="IPR036909">
    <property type="entry name" value="Cyt_c-like_dom_sf"/>
</dbReference>
<reference evidence="13" key="1">
    <citation type="submission" date="2016-10" db="EMBL/GenBank/DDBJ databases">
        <authorList>
            <person name="Varghese N."/>
            <person name="Submissions S."/>
        </authorList>
    </citation>
    <scope>NUCLEOTIDE SEQUENCE [LARGE SCALE GENOMIC DNA]</scope>
    <source>
        <strain evidence="13">DSM 26893</strain>
    </source>
</reference>
<evidence type="ECO:0000259" key="11">
    <source>
        <dbReference type="PROSITE" id="PS51007"/>
    </source>
</evidence>
<sequence>MRALALTLVCAALPLAADPARLSGHGGPVMDVAVSPGGRVATASFDNAVGLWSGDDPRWLDGHAAAVNAVLFPGASAVFSGGDDFAVRQWTPETGASQVLGQHRGKVSALALSPTAPLLASASWDGTVALWEIAAGGATPPSQGDDAIVLRGHDQGVNDVAFSADGTTLYTASADGTIRAWDPGTGAETRVIARHGFGVNRLVLGPGWLAYGAVDGGTRLVSPLTGELLADFTAERRPILSLAYSDAAGLLAVGDGEGFIMVIDTATRGVAHDFRAVSRGPVWALAFSPDGSRLYSGGLDPDLLVWEVAELEEAVPATTAKRASFLRDPESMSNGERQFMRKCSICHSLTPDTARKAGPTLHGVFGRRAGTVPGYVYSERLDGSDITWTPDTIDALFDQGPDHYIPGSKMPMQVIAKPGDRADLIAWLQTATATPDQGDQP</sequence>
<dbReference type="InterPro" id="IPR019775">
    <property type="entry name" value="WD40_repeat_CS"/>
</dbReference>
<keyword evidence="6" id="KW-0249">Electron transport</keyword>
<keyword evidence="2 8" id="KW-0853">WD repeat</keyword>
<name>A0A1H8DSP6_9RHOB</name>
<keyword evidence="5" id="KW-0677">Repeat</keyword>
<dbReference type="Gene3D" id="2.130.10.10">
    <property type="entry name" value="YVTN repeat-like/Quinoprotein amine dehydrogenase"/>
    <property type="match status" value="2"/>
</dbReference>
<keyword evidence="10" id="KW-0732">Signal</keyword>
<proteinExistence type="predicted"/>
<dbReference type="Gene3D" id="1.10.760.10">
    <property type="entry name" value="Cytochrome c-like domain"/>
    <property type="match status" value="1"/>
</dbReference>
<dbReference type="AlphaFoldDB" id="A0A1H8DSP6"/>
<dbReference type="InterPro" id="IPR001680">
    <property type="entry name" value="WD40_rpt"/>
</dbReference>
<accession>A0A1H8DSP6</accession>
<dbReference type="GO" id="GO:0046872">
    <property type="term" value="F:metal ion binding"/>
    <property type="evidence" value="ECO:0007669"/>
    <property type="project" value="UniProtKB-KW"/>
</dbReference>
<protein>
    <submittedName>
        <fullName evidence="12">Cytochrome c</fullName>
    </submittedName>
</protein>
<dbReference type="InterPro" id="IPR002327">
    <property type="entry name" value="Cyt_c_1A/1B"/>
</dbReference>
<dbReference type="InterPro" id="IPR009056">
    <property type="entry name" value="Cyt_c-like_dom"/>
</dbReference>
<feature type="repeat" description="WD" evidence="8">
    <location>
        <begin position="22"/>
        <end position="53"/>
    </location>
</feature>